<dbReference type="AlphaFoldDB" id="A0A1I1ZFL3"/>
<feature type="domain" description="Pyridine nucleotide-disulphide oxidoreductase dimerisation" evidence="7">
    <location>
        <begin position="328"/>
        <end position="428"/>
    </location>
</feature>
<comment type="similarity">
    <text evidence="2">Belongs to the class-III pyridine nucleotide-disulfide oxidoreductase family.</text>
</comment>
<dbReference type="InterPro" id="IPR016156">
    <property type="entry name" value="FAD/NAD-linked_Rdtase_dimer_sf"/>
</dbReference>
<proteinExistence type="inferred from homology"/>
<protein>
    <submittedName>
        <fullName evidence="9">NADPH-dependent 2,4-dienoyl-CoA reductase, sulfur reductase</fullName>
    </submittedName>
</protein>
<name>A0A1I1ZFL3_9BACI</name>
<keyword evidence="4" id="KW-0274">FAD</keyword>
<dbReference type="PANTHER" id="PTHR43429">
    <property type="entry name" value="PYRIDINE NUCLEOTIDE-DISULFIDE OXIDOREDUCTASE DOMAIN-CONTAINING"/>
    <property type="match status" value="1"/>
</dbReference>
<dbReference type="RefSeq" id="WP_090086757.1">
    <property type="nucleotide sequence ID" value="NZ_FOMR01000012.1"/>
</dbReference>
<evidence type="ECO:0000256" key="6">
    <source>
        <dbReference type="ARBA" id="ARBA00023284"/>
    </source>
</evidence>
<evidence type="ECO:0000256" key="3">
    <source>
        <dbReference type="ARBA" id="ARBA00022630"/>
    </source>
</evidence>
<dbReference type="OrthoDB" id="9802028at2"/>
<gene>
    <name evidence="9" type="ORF">SAMN05216238_11236</name>
</gene>
<dbReference type="Proteomes" id="UP000199474">
    <property type="component" value="Unassembled WGS sequence"/>
</dbReference>
<dbReference type="InterPro" id="IPR050260">
    <property type="entry name" value="FAD-bd_OxRdtase"/>
</dbReference>
<dbReference type="GO" id="GO:0016491">
    <property type="term" value="F:oxidoreductase activity"/>
    <property type="evidence" value="ECO:0007669"/>
    <property type="project" value="UniProtKB-KW"/>
</dbReference>
<dbReference type="EMBL" id="FOMR01000012">
    <property type="protein sequence ID" value="SFE29110.1"/>
    <property type="molecule type" value="Genomic_DNA"/>
</dbReference>
<evidence type="ECO:0000256" key="4">
    <source>
        <dbReference type="ARBA" id="ARBA00022827"/>
    </source>
</evidence>
<dbReference type="PRINTS" id="PR00411">
    <property type="entry name" value="PNDRDTASEI"/>
</dbReference>
<dbReference type="SUPFAM" id="SSF55424">
    <property type="entry name" value="FAD/NAD-linked reductases, dimerisation (C-terminal) domain"/>
    <property type="match status" value="1"/>
</dbReference>
<evidence type="ECO:0000256" key="2">
    <source>
        <dbReference type="ARBA" id="ARBA00009130"/>
    </source>
</evidence>
<dbReference type="STRING" id="640948.SAMN05216238_11236"/>
<keyword evidence="3" id="KW-0285">Flavoprotein</keyword>
<evidence type="ECO:0000256" key="5">
    <source>
        <dbReference type="ARBA" id="ARBA00023002"/>
    </source>
</evidence>
<keyword evidence="5" id="KW-0560">Oxidoreductase</keyword>
<dbReference type="SUPFAM" id="SSF51905">
    <property type="entry name" value="FAD/NAD(P)-binding domain"/>
    <property type="match status" value="2"/>
</dbReference>
<sequence>MGQKIIIVGGVAGGANIATQVRRNDQNSDITLFDKDEHIAFSTCGMPYYIGGEVEKRKQLLVNSDKFADKYNINLQTNSEVTAIDRENKQVTYRDASGEHNAPYDKLVLAPGASAVKPDIDGYNEERIFTLHTIPDMDAIQNFIQTHQPQTCAIVGAGFVGLEMVENLKALGIDCTIVDRSEQVMKLVDKDMAEMIEHHITSKGVHLLLNEELNSFSNNGTTLNLGSGKSLQADMTIMAAGIRPNKKLAESSALELGETGAIKVNNYMQTNDPDIYAIGDVIETNDYLTGIPRHVALAGPAHRQAIIAASHIQGKPIEYSGVQGTSIFKVFDLTVGSAGLNTAVLDQLDYDIKTVTHEALSHAGYYPGAEKICIKILFDAKSGLIYGAQVIGREGADKRLAVLATAMKGKMSVRMLPELELGYAPPYSSPKDPVNVIGYKAISKLNA</sequence>
<evidence type="ECO:0000259" key="7">
    <source>
        <dbReference type="Pfam" id="PF02852"/>
    </source>
</evidence>
<dbReference type="Pfam" id="PF07992">
    <property type="entry name" value="Pyr_redox_2"/>
    <property type="match status" value="1"/>
</dbReference>
<dbReference type="Gene3D" id="3.50.50.60">
    <property type="entry name" value="FAD/NAD(P)-binding domain"/>
    <property type="match status" value="2"/>
</dbReference>
<dbReference type="Pfam" id="PF02852">
    <property type="entry name" value="Pyr_redox_dim"/>
    <property type="match status" value="1"/>
</dbReference>
<accession>A0A1I1ZFL3</accession>
<evidence type="ECO:0000313" key="9">
    <source>
        <dbReference type="EMBL" id="SFE29110.1"/>
    </source>
</evidence>
<evidence type="ECO:0000313" key="10">
    <source>
        <dbReference type="Proteomes" id="UP000199474"/>
    </source>
</evidence>
<dbReference type="PANTHER" id="PTHR43429:SF1">
    <property type="entry name" value="NAD(P)H SULFUR OXIDOREDUCTASE (COA-DEPENDENT)"/>
    <property type="match status" value="1"/>
</dbReference>
<feature type="domain" description="FAD/NAD(P)-binding" evidence="8">
    <location>
        <begin position="4"/>
        <end position="303"/>
    </location>
</feature>
<dbReference type="InterPro" id="IPR004099">
    <property type="entry name" value="Pyr_nucl-diS_OxRdtase_dimer"/>
</dbReference>
<evidence type="ECO:0000256" key="1">
    <source>
        <dbReference type="ARBA" id="ARBA00001974"/>
    </source>
</evidence>
<organism evidence="9 10">
    <name type="scientific">Lentibacillus persicus</name>
    <dbReference type="NCBI Taxonomy" id="640948"/>
    <lineage>
        <taxon>Bacteria</taxon>
        <taxon>Bacillati</taxon>
        <taxon>Bacillota</taxon>
        <taxon>Bacilli</taxon>
        <taxon>Bacillales</taxon>
        <taxon>Bacillaceae</taxon>
        <taxon>Lentibacillus</taxon>
    </lineage>
</organism>
<keyword evidence="6" id="KW-0676">Redox-active center</keyword>
<reference evidence="10" key="1">
    <citation type="submission" date="2016-10" db="EMBL/GenBank/DDBJ databases">
        <authorList>
            <person name="Varghese N."/>
            <person name="Submissions S."/>
        </authorList>
    </citation>
    <scope>NUCLEOTIDE SEQUENCE [LARGE SCALE GENOMIC DNA]</scope>
    <source>
        <strain evidence="10">DSM 22530</strain>
    </source>
</reference>
<comment type="cofactor">
    <cofactor evidence="1">
        <name>FAD</name>
        <dbReference type="ChEBI" id="CHEBI:57692"/>
    </cofactor>
</comment>
<keyword evidence="10" id="KW-1185">Reference proteome</keyword>
<evidence type="ECO:0000259" key="8">
    <source>
        <dbReference type="Pfam" id="PF07992"/>
    </source>
</evidence>
<dbReference type="NCBIfam" id="NF010037">
    <property type="entry name" value="PRK13512.1"/>
    <property type="match status" value="1"/>
</dbReference>
<dbReference type="PRINTS" id="PR00368">
    <property type="entry name" value="FADPNR"/>
</dbReference>
<dbReference type="InterPro" id="IPR023753">
    <property type="entry name" value="FAD/NAD-binding_dom"/>
</dbReference>
<dbReference type="InterPro" id="IPR036188">
    <property type="entry name" value="FAD/NAD-bd_sf"/>
</dbReference>